<dbReference type="Pfam" id="PF01370">
    <property type="entry name" value="Epimerase"/>
    <property type="match status" value="1"/>
</dbReference>
<organism evidence="2 3">
    <name type="scientific">Streptosporangium subroseum</name>
    <dbReference type="NCBI Taxonomy" id="106412"/>
    <lineage>
        <taxon>Bacteria</taxon>
        <taxon>Bacillati</taxon>
        <taxon>Actinomycetota</taxon>
        <taxon>Actinomycetes</taxon>
        <taxon>Streptosporangiales</taxon>
        <taxon>Streptosporangiaceae</taxon>
        <taxon>Streptosporangium</taxon>
    </lineage>
</organism>
<evidence type="ECO:0000313" key="2">
    <source>
        <dbReference type="EMBL" id="SNT50558.1"/>
    </source>
</evidence>
<evidence type="ECO:0000313" key="3">
    <source>
        <dbReference type="Proteomes" id="UP000198282"/>
    </source>
</evidence>
<reference evidence="2 3" key="1">
    <citation type="submission" date="2017-06" db="EMBL/GenBank/DDBJ databases">
        <authorList>
            <person name="Kim H.J."/>
            <person name="Triplett B.A."/>
        </authorList>
    </citation>
    <scope>NUCLEOTIDE SEQUENCE [LARGE SCALE GENOMIC DNA]</scope>
    <source>
        <strain evidence="2 3">CGMCC 4.2132</strain>
    </source>
</reference>
<dbReference type="Gene3D" id="3.40.50.720">
    <property type="entry name" value="NAD(P)-binding Rossmann-like Domain"/>
    <property type="match status" value="1"/>
</dbReference>
<dbReference type="AlphaFoldDB" id="A0A239N8L5"/>
<dbReference type="GO" id="GO:0005737">
    <property type="term" value="C:cytoplasm"/>
    <property type="evidence" value="ECO:0007669"/>
    <property type="project" value="TreeGrafter"/>
</dbReference>
<dbReference type="SUPFAM" id="SSF51735">
    <property type="entry name" value="NAD(P)-binding Rossmann-fold domains"/>
    <property type="match status" value="1"/>
</dbReference>
<dbReference type="EMBL" id="FZOD01000052">
    <property type="protein sequence ID" value="SNT50558.1"/>
    <property type="molecule type" value="Genomic_DNA"/>
</dbReference>
<dbReference type="PANTHER" id="PTHR48079">
    <property type="entry name" value="PROTEIN YEEZ"/>
    <property type="match status" value="1"/>
</dbReference>
<dbReference type="CDD" id="cd05262">
    <property type="entry name" value="SDR_a7"/>
    <property type="match status" value="1"/>
</dbReference>
<accession>A0A239N8L5</accession>
<name>A0A239N8L5_9ACTN</name>
<proteinExistence type="predicted"/>
<keyword evidence="3" id="KW-1185">Reference proteome</keyword>
<dbReference type="InterPro" id="IPR001509">
    <property type="entry name" value="Epimerase_deHydtase"/>
</dbReference>
<dbReference type="Proteomes" id="UP000198282">
    <property type="component" value="Unassembled WGS sequence"/>
</dbReference>
<dbReference type="InterPro" id="IPR036291">
    <property type="entry name" value="NAD(P)-bd_dom_sf"/>
</dbReference>
<dbReference type="InterPro" id="IPR051783">
    <property type="entry name" value="NAD(P)-dependent_oxidoreduct"/>
</dbReference>
<protein>
    <submittedName>
        <fullName evidence="2">Nucleoside-diphosphate-sugar epimerase</fullName>
    </submittedName>
</protein>
<dbReference type="GO" id="GO:0004029">
    <property type="term" value="F:aldehyde dehydrogenase (NAD+) activity"/>
    <property type="evidence" value="ECO:0007669"/>
    <property type="project" value="TreeGrafter"/>
</dbReference>
<dbReference type="RefSeq" id="WP_089211699.1">
    <property type="nucleotide sequence ID" value="NZ_FZOD01000052.1"/>
</dbReference>
<dbReference type="OrthoDB" id="9787292at2"/>
<sequence>MRVFVTGATGYVGSAVVRELLDAGHQVLGLARSDAAAAVLSAIGVEAHRGDLEDLGSLRAGAAAADGVVHAANKHISETTDPAARAQVERGAVEAIGAALEGSGKPFAFTSGILGLTPGHLSTEADTGDLQGLGALRLPTELAVIAMGERGVRSSAVRLAPLVHGEGDLKGFVPTLIDIARAKGVSAYVGDGANRWPAVHRLDAARLFRLAVEAAPAGSRLHAIDEEGVPFRDIAEAIGRRLRLPAVSITPEDADDHFAFLSRLVAIDNPASSALTRDRLGWKPEGSALIPDIDEGHYFND</sequence>
<evidence type="ECO:0000259" key="1">
    <source>
        <dbReference type="Pfam" id="PF01370"/>
    </source>
</evidence>
<feature type="domain" description="NAD-dependent epimerase/dehydratase" evidence="1">
    <location>
        <begin position="3"/>
        <end position="215"/>
    </location>
</feature>
<dbReference type="PANTHER" id="PTHR48079:SF6">
    <property type="entry name" value="NAD(P)-BINDING DOMAIN-CONTAINING PROTEIN-RELATED"/>
    <property type="match status" value="1"/>
</dbReference>
<gene>
    <name evidence="2" type="ORF">SAMN05216276_105235</name>
</gene>